<dbReference type="eggNOG" id="COG1879">
    <property type="taxonomic scope" value="Bacteria"/>
</dbReference>
<dbReference type="InterPro" id="IPR028082">
    <property type="entry name" value="Peripla_BP_I"/>
</dbReference>
<sequence>MLILQNKGGVIMKGLRRFISTFLVTVMAVSLLSACEKPAENNSGSSTKQSTAASVKSSAAKSGSTAIDTSKGNNPVAGKKVAYIMIMPSATIFQMWKDSCQKLCDALDVKFDFFFCDGDFNKWQDTIRTCASAGYDGLLVSHGNQDGSYVFLKEILEQYPNLKIVTFDTQFYADGEYKKLEGVTQMFQQDKSLVTVLLDRMVEKYGKGVRLVKVWRGPNYNSPFDRREAGWQEYEKAGKIKTVGEVQPLQDSVDSANTVTAAYLQSLKREDVDGVIAYYDLYGQGVYNAIMENSNFNGSNGNPLPMASVDIDPVDVTNMQTKPEIWTAAGTTDWTLNGEIAMRLLMLEMAGEYDKIYDPATQKKGVDVVEVPGTAIPAESLKKDSTVENLGNIAGETYGNLSYVSEADWMPKDLIHK</sequence>
<dbReference type="PANTHER" id="PTHR30036:SF7">
    <property type="entry name" value="ABC TRANSPORTER PERIPLASMIC-BINDING PROTEIN YPHF"/>
    <property type="match status" value="1"/>
</dbReference>
<comment type="caution">
    <text evidence="4">The sequence shown here is derived from an EMBL/GenBank/DDBJ whole genome shotgun (WGS) entry which is preliminary data.</text>
</comment>
<keyword evidence="5" id="KW-1185">Reference proteome</keyword>
<dbReference type="Proteomes" id="UP000018227">
    <property type="component" value="Unassembled WGS sequence"/>
</dbReference>
<dbReference type="Pfam" id="PF13407">
    <property type="entry name" value="Peripla_BP_4"/>
    <property type="match status" value="1"/>
</dbReference>
<dbReference type="SUPFAM" id="SSF53822">
    <property type="entry name" value="Periplasmic binding protein-like I"/>
    <property type="match status" value="1"/>
</dbReference>
<dbReference type="PROSITE" id="PS51257">
    <property type="entry name" value="PROKAR_LIPOPROTEIN"/>
    <property type="match status" value="1"/>
</dbReference>
<comment type="similarity">
    <text evidence="2">Belongs to the bacterial solute-binding protein 2 family.</text>
</comment>
<dbReference type="STRING" id="592026.GCWU0000282_001150"/>
<dbReference type="PANTHER" id="PTHR30036">
    <property type="entry name" value="D-XYLOSE-BINDING PERIPLASMIC PROTEIN"/>
    <property type="match status" value="1"/>
</dbReference>
<feature type="domain" description="Periplasmic binding protein" evidence="3">
    <location>
        <begin position="87"/>
        <end position="351"/>
    </location>
</feature>
<accession>V2Y7B1</accession>
<evidence type="ECO:0000256" key="1">
    <source>
        <dbReference type="ARBA" id="ARBA00004196"/>
    </source>
</evidence>
<gene>
    <name evidence="4" type="ORF">GCWU0000282_001150</name>
</gene>
<dbReference type="AlphaFoldDB" id="V2Y7B1"/>
<name>V2Y7B1_9FIRM</name>
<dbReference type="InterPro" id="IPR050555">
    <property type="entry name" value="Bact_Solute-Bind_Prot2"/>
</dbReference>
<dbReference type="HOGENOM" id="CLU_673768_0_0_9"/>
<dbReference type="GO" id="GO:0030288">
    <property type="term" value="C:outer membrane-bounded periplasmic space"/>
    <property type="evidence" value="ECO:0007669"/>
    <property type="project" value="TreeGrafter"/>
</dbReference>
<proteinExistence type="inferred from homology"/>
<evidence type="ECO:0000313" key="4">
    <source>
        <dbReference type="EMBL" id="ESL03982.1"/>
    </source>
</evidence>
<dbReference type="Gene3D" id="3.40.50.2300">
    <property type="match status" value="2"/>
</dbReference>
<evidence type="ECO:0000259" key="3">
    <source>
        <dbReference type="Pfam" id="PF13407"/>
    </source>
</evidence>
<organism evidence="4 5">
    <name type="scientific">Catonella morbi ATCC 51271</name>
    <dbReference type="NCBI Taxonomy" id="592026"/>
    <lineage>
        <taxon>Bacteria</taxon>
        <taxon>Bacillati</taxon>
        <taxon>Bacillota</taxon>
        <taxon>Clostridia</taxon>
        <taxon>Lachnospirales</taxon>
        <taxon>Lachnospiraceae</taxon>
        <taxon>Catonella</taxon>
    </lineage>
</organism>
<dbReference type="InterPro" id="IPR025997">
    <property type="entry name" value="SBP_2_dom"/>
</dbReference>
<dbReference type="GO" id="GO:0030246">
    <property type="term" value="F:carbohydrate binding"/>
    <property type="evidence" value="ECO:0007669"/>
    <property type="project" value="TreeGrafter"/>
</dbReference>
<protein>
    <recommendedName>
        <fullName evidence="3">Periplasmic binding protein domain-containing protein</fullName>
    </recommendedName>
</protein>
<evidence type="ECO:0000256" key="2">
    <source>
        <dbReference type="ARBA" id="ARBA00007639"/>
    </source>
</evidence>
<evidence type="ECO:0000313" key="5">
    <source>
        <dbReference type="Proteomes" id="UP000018227"/>
    </source>
</evidence>
<dbReference type="EMBL" id="ACIL03000007">
    <property type="protein sequence ID" value="ESL03982.1"/>
    <property type="molecule type" value="Genomic_DNA"/>
</dbReference>
<comment type="subcellular location">
    <subcellularLocation>
        <location evidence="1">Cell envelope</location>
    </subcellularLocation>
</comment>
<reference evidence="4 5" key="1">
    <citation type="submission" date="2013-06" db="EMBL/GenBank/DDBJ databases">
        <authorList>
            <person name="Weinstock G."/>
            <person name="Sodergren E."/>
            <person name="Clifton S."/>
            <person name="Fulton L."/>
            <person name="Fulton B."/>
            <person name="Courtney L."/>
            <person name="Fronick C."/>
            <person name="Harrison M."/>
            <person name="Strong C."/>
            <person name="Farmer C."/>
            <person name="Delahaunty K."/>
            <person name="Markovic C."/>
            <person name="Hall O."/>
            <person name="Minx P."/>
            <person name="Tomlinson C."/>
            <person name="Mitreva M."/>
            <person name="Nelson J."/>
            <person name="Hou S."/>
            <person name="Wollam A."/>
            <person name="Pepin K.H."/>
            <person name="Johnson M."/>
            <person name="Bhonagiri V."/>
            <person name="Nash W.E."/>
            <person name="Warren W."/>
            <person name="Chinwalla A."/>
            <person name="Mardis E.R."/>
            <person name="Wilson R.K."/>
        </authorList>
    </citation>
    <scope>NUCLEOTIDE SEQUENCE [LARGE SCALE GENOMIC DNA]</scope>
    <source>
        <strain evidence="4 5">ATCC 51271</strain>
    </source>
</reference>